<protein>
    <submittedName>
        <fullName evidence="12">ZYBA0S06-00980g1_1</fullName>
    </submittedName>
</protein>
<dbReference type="InterPro" id="IPR001841">
    <property type="entry name" value="Znf_RING"/>
</dbReference>
<dbReference type="SMART" id="SM00487">
    <property type="entry name" value="DEXDc"/>
    <property type="match status" value="1"/>
</dbReference>
<feature type="domain" description="Helicase ATP-binding" evidence="10">
    <location>
        <begin position="360"/>
        <end position="567"/>
    </location>
</feature>
<dbReference type="Pfam" id="PF00271">
    <property type="entry name" value="Helicase_C"/>
    <property type="match status" value="1"/>
</dbReference>
<keyword evidence="5" id="KW-0862">Zinc</keyword>
<dbReference type="InterPro" id="IPR014001">
    <property type="entry name" value="Helicase_ATP-bd"/>
</dbReference>
<dbReference type="InterPro" id="IPR059033">
    <property type="entry name" value="C144_05_dom"/>
</dbReference>
<evidence type="ECO:0000256" key="6">
    <source>
        <dbReference type="ARBA" id="ARBA00022840"/>
    </source>
</evidence>
<evidence type="ECO:0000259" key="9">
    <source>
        <dbReference type="PROSITE" id="PS50089"/>
    </source>
</evidence>
<feature type="region of interest" description="Disordered" evidence="8">
    <location>
        <begin position="151"/>
        <end position="177"/>
    </location>
</feature>
<keyword evidence="1" id="KW-0479">Metal-binding</keyword>
<keyword evidence="3 7" id="KW-0863">Zinc-finger</keyword>
<keyword evidence="13" id="KW-1185">Reference proteome</keyword>
<dbReference type="GO" id="GO:0008270">
    <property type="term" value="F:zinc ion binding"/>
    <property type="evidence" value="ECO:0007669"/>
    <property type="project" value="UniProtKB-KW"/>
</dbReference>
<dbReference type="OrthoDB" id="5330228at2759"/>
<evidence type="ECO:0000256" key="3">
    <source>
        <dbReference type="ARBA" id="ARBA00022771"/>
    </source>
</evidence>
<dbReference type="EMBL" id="HG316459">
    <property type="protein sequence ID" value="CDF90119.1"/>
    <property type="molecule type" value="Genomic_DNA"/>
</dbReference>
<dbReference type="InterPro" id="IPR049730">
    <property type="entry name" value="SNF2/RAD54-like_C"/>
</dbReference>
<dbReference type="SUPFAM" id="SSF57850">
    <property type="entry name" value="RING/U-box"/>
    <property type="match status" value="1"/>
</dbReference>
<dbReference type="InterPro" id="IPR001650">
    <property type="entry name" value="Helicase_C-like"/>
</dbReference>
<evidence type="ECO:0000259" key="10">
    <source>
        <dbReference type="PROSITE" id="PS51192"/>
    </source>
</evidence>
<organism evidence="12 13">
    <name type="scientific">Zygosaccharomyces bailii (strain CLIB 213 / ATCC 58445 / CBS 680 / BCRC 21525 / NBRC 1098 / NCYC 1416 / NRRL Y-2227)</name>
    <dbReference type="NCBI Taxonomy" id="1333698"/>
    <lineage>
        <taxon>Eukaryota</taxon>
        <taxon>Fungi</taxon>
        <taxon>Dikarya</taxon>
        <taxon>Ascomycota</taxon>
        <taxon>Saccharomycotina</taxon>
        <taxon>Saccharomycetes</taxon>
        <taxon>Saccharomycetales</taxon>
        <taxon>Saccharomycetaceae</taxon>
        <taxon>Zygosaccharomyces</taxon>
    </lineage>
</organism>
<dbReference type="InterPro" id="IPR000330">
    <property type="entry name" value="SNF2_N"/>
</dbReference>
<dbReference type="InterPro" id="IPR052583">
    <property type="entry name" value="ATP-helicase/E3_Ub-Ligase"/>
</dbReference>
<dbReference type="PANTHER" id="PTHR45865:SF1">
    <property type="entry name" value="E3 UBIQUITIN-PROTEIN LIGASE SHPRH"/>
    <property type="match status" value="1"/>
</dbReference>
<dbReference type="GO" id="GO:0005634">
    <property type="term" value="C:nucleus"/>
    <property type="evidence" value="ECO:0007669"/>
    <property type="project" value="TreeGrafter"/>
</dbReference>
<dbReference type="PANTHER" id="PTHR45865">
    <property type="entry name" value="E3 UBIQUITIN-PROTEIN LIGASE SHPRH FAMILY MEMBER"/>
    <property type="match status" value="1"/>
</dbReference>
<dbReference type="PROSITE" id="PS51192">
    <property type="entry name" value="HELICASE_ATP_BIND_1"/>
    <property type="match status" value="1"/>
</dbReference>
<dbReference type="PROSITE" id="PS51194">
    <property type="entry name" value="HELICASE_CTER"/>
    <property type="match status" value="1"/>
</dbReference>
<dbReference type="InterPro" id="IPR027417">
    <property type="entry name" value="P-loop_NTPase"/>
</dbReference>
<evidence type="ECO:0000256" key="8">
    <source>
        <dbReference type="SAM" id="MobiDB-lite"/>
    </source>
</evidence>
<sequence>MSRCRPLDVPVNCGRDLSCEKRDLGVQALCLVEEGLFPFLSRCEETRKKRDADVKPKRSKNVQKRCVEIACLRVHSDGDSVPDIPTGSMRGDILAAEVPASMQFLEVEDSDIVMVSAYGEKVLKVQWKSCDDRVRQVLKVGHNKCLEQEVSNAAAHKSERTSPMARPRSRRKKSPAQDAVVAAKRLVSRTFKDLNCEICLEAQSSGGWVLRIAVSLMYLPQTMNKFSHETKFLLDTLFARDGGTAEPLPPSPFIQSKFVAQTVAYTRGRLTAGAHRGISGLQLHLLPFQSETVEWMLSKETHGTLPHVLMGEDDILRFLNQRVSYGYEAVSGNTFWNKFTNFVLTRKEVDDILADMLERHGDSDARARGLLCEEMGLGKTIEVLSLILLNRRRAVLPRTFVAEDGKTILHTKTTLIICPNAILQQWVNEVEAHTSGLSIFHYKGFLSVKKFANTDNISEIVEQLSQYDIIITSYNVVSMEVHYAEYNASSRPRRTISPIKYDYSSPLSLMQFFRIILDEVQMLHSDSTKAAKCTSLLHRVHTWGVSGTPIQLVKDFQTVLSYLQISPFHELPEIVAGVNNNVVHHQEQQLVQGVRFTLSELLNLFIKQDLSVRHSKEEVMKQIHIPKQHNYIMPLEFAPVEWDNYLDLWNTFLTVSGYGASGTGNPRLTNAQLNQWLARLRYLCCHAVIPDSHLSNTRNQGNSSSATLHNIDDVLRLMTADAVEKLDSLYRDNYLLQIKSAQAKTELQNNPEGAIKLLQSVKKNLYSDLREKCLITDPLDTTKASLEERDGSPLARDLSEGASLMRRRAYLDLLHQCFFFIATAYYNKGSSKLEEVDQENEQLALKNSNEKPKTYSEVYSMPEMEEIEQNQLLEQQYYSYAERLRKRILIGRVQKVHFSVKEIQKYFQENPAFKPQSLQMIEFDDGGNYSGTMLVSRCFTLLASIVTSLNEQAMQFNGLFAELKQLVYAPILKNYDENNEDDKAQEYSSSIDDQDKMFALFACMEQLLANRDAISTSDETIKISKNFLKPQAGQKFSEYHSKLLSGLNMISGSPLKPIFDELKNAKVVRNVSCSTRSGNNTKEDFEDYLLRYESQLFRMTKENKGMRESLKKLNSVYNAKLEYYSQLQKISDSLIPLLQLENAARSTIVKSIKDDTQYRRNLEKISSAESRVKYLTGLTKLKESIEKNQKFSCAICLGTIHTGSIIKCGHFFCRKCIHSWLKSNHSCPLCKTKATLLEVYNFKFQDEPDRGVSPSNDVYMDEGKSCSTNSEEIGSSSFSRENLDPVLREKYSLFPQFDEVHKMVIKESFGAKIDFVIKLILFLKLKSETEENRYPPQILIYSQSFEFLKVITAVLNIHEIKHLSCLTNVTNVGEAISRFKNNSSITCLLLNVKSLGAGLNLLNARHVFLLDPIINRGDELQAMSRNNRIGQTEETYVWNFMIKNSVEENILKYKCLLEGRRKLLGQKSRVKQEELDATAVDEEREELEMNESTGEQVSGRHLKSCFFSCNA</sequence>
<proteinExistence type="predicted"/>
<dbReference type="Proteomes" id="UP000019375">
    <property type="component" value="Unassembled WGS sequence"/>
</dbReference>
<evidence type="ECO:0000313" key="13">
    <source>
        <dbReference type="Proteomes" id="UP000019375"/>
    </source>
</evidence>
<gene>
    <name evidence="12" type="ORF">BN860_00980g</name>
</gene>
<evidence type="ECO:0000256" key="7">
    <source>
        <dbReference type="PROSITE-ProRule" id="PRU00175"/>
    </source>
</evidence>
<dbReference type="Gene3D" id="3.40.50.10810">
    <property type="entry name" value="Tandem AAA-ATPase domain"/>
    <property type="match status" value="1"/>
</dbReference>
<name>A0A8J2T7H3_ZYGB2</name>
<dbReference type="Gene3D" id="3.40.50.300">
    <property type="entry name" value="P-loop containing nucleotide triphosphate hydrolases"/>
    <property type="match status" value="1"/>
</dbReference>
<dbReference type="Pfam" id="PF26021">
    <property type="entry name" value="Ferritin_C144_05"/>
    <property type="match status" value="1"/>
</dbReference>
<evidence type="ECO:0000259" key="11">
    <source>
        <dbReference type="PROSITE" id="PS51194"/>
    </source>
</evidence>
<dbReference type="Pfam" id="PF13923">
    <property type="entry name" value="zf-C3HC4_2"/>
    <property type="match status" value="1"/>
</dbReference>
<reference evidence="13" key="1">
    <citation type="journal article" date="2013" name="Genome Announc.">
        <title>Genome sequence of the food spoilage yeast Zygosaccharomyces bailii CLIB 213(T).</title>
        <authorList>
            <person name="Galeote V."/>
            <person name="Bigey F."/>
            <person name="Devillers H."/>
            <person name="Neuveglise C."/>
            <person name="Dequin S."/>
        </authorList>
    </citation>
    <scope>NUCLEOTIDE SEQUENCE [LARGE SCALE GENOMIC DNA]</scope>
    <source>
        <strain evidence="13">CLIB 213 / ATCC 58445 / CBS 680 / CCRC 21525 / NBRC 1098 / NCYC 1416 / NRRL Y-2227</strain>
    </source>
</reference>
<dbReference type="Gene3D" id="3.30.40.10">
    <property type="entry name" value="Zinc/RING finger domain, C3HC4 (zinc finger)"/>
    <property type="match status" value="1"/>
</dbReference>
<dbReference type="InterPro" id="IPR013083">
    <property type="entry name" value="Znf_RING/FYVE/PHD"/>
</dbReference>
<dbReference type="SUPFAM" id="SSF52540">
    <property type="entry name" value="P-loop containing nucleoside triphosphate hydrolases"/>
    <property type="match status" value="2"/>
</dbReference>
<dbReference type="SMART" id="SM00184">
    <property type="entry name" value="RING"/>
    <property type="match status" value="1"/>
</dbReference>
<dbReference type="GO" id="GO:0005524">
    <property type="term" value="F:ATP binding"/>
    <property type="evidence" value="ECO:0007669"/>
    <property type="project" value="InterPro"/>
</dbReference>
<keyword evidence="4" id="KW-0378">Hydrolase</keyword>
<dbReference type="PROSITE" id="PS00518">
    <property type="entry name" value="ZF_RING_1"/>
    <property type="match status" value="1"/>
</dbReference>
<feature type="domain" description="RING-type" evidence="9">
    <location>
        <begin position="1193"/>
        <end position="1231"/>
    </location>
</feature>
<keyword evidence="2" id="KW-0547">Nucleotide-binding</keyword>
<dbReference type="InterPro" id="IPR017907">
    <property type="entry name" value="Znf_RING_CS"/>
</dbReference>
<evidence type="ECO:0000256" key="5">
    <source>
        <dbReference type="ARBA" id="ARBA00022833"/>
    </source>
</evidence>
<dbReference type="GO" id="GO:0016787">
    <property type="term" value="F:hydrolase activity"/>
    <property type="evidence" value="ECO:0007669"/>
    <property type="project" value="UniProtKB-KW"/>
</dbReference>
<evidence type="ECO:0000313" key="12">
    <source>
        <dbReference type="EMBL" id="CDF90119.1"/>
    </source>
</evidence>
<feature type="domain" description="Helicase C-terminal" evidence="11">
    <location>
        <begin position="1315"/>
        <end position="1476"/>
    </location>
</feature>
<dbReference type="GO" id="GO:0000209">
    <property type="term" value="P:protein polyubiquitination"/>
    <property type="evidence" value="ECO:0007669"/>
    <property type="project" value="TreeGrafter"/>
</dbReference>
<dbReference type="PROSITE" id="PS50089">
    <property type="entry name" value="ZF_RING_2"/>
    <property type="match status" value="1"/>
</dbReference>
<dbReference type="InterPro" id="IPR038718">
    <property type="entry name" value="SNF2-like_sf"/>
</dbReference>
<accession>A0A8J2T7H3</accession>
<dbReference type="Pfam" id="PF00176">
    <property type="entry name" value="SNF2-rel_dom"/>
    <property type="match status" value="1"/>
</dbReference>
<dbReference type="GO" id="GO:0006974">
    <property type="term" value="P:DNA damage response"/>
    <property type="evidence" value="ECO:0007669"/>
    <property type="project" value="TreeGrafter"/>
</dbReference>
<evidence type="ECO:0000256" key="2">
    <source>
        <dbReference type="ARBA" id="ARBA00022741"/>
    </source>
</evidence>
<dbReference type="GO" id="GO:0061630">
    <property type="term" value="F:ubiquitin protein ligase activity"/>
    <property type="evidence" value="ECO:0007669"/>
    <property type="project" value="TreeGrafter"/>
</dbReference>
<dbReference type="SMART" id="SM00490">
    <property type="entry name" value="HELICc"/>
    <property type="match status" value="1"/>
</dbReference>
<evidence type="ECO:0000256" key="4">
    <source>
        <dbReference type="ARBA" id="ARBA00022801"/>
    </source>
</evidence>
<evidence type="ECO:0000256" key="1">
    <source>
        <dbReference type="ARBA" id="ARBA00022723"/>
    </source>
</evidence>
<dbReference type="CDD" id="cd18793">
    <property type="entry name" value="SF2_C_SNF"/>
    <property type="match status" value="1"/>
</dbReference>
<keyword evidence="6" id="KW-0067">ATP-binding</keyword>
<dbReference type="CDD" id="cd23135">
    <property type="entry name" value="RING-HC_IRC20-like"/>
    <property type="match status" value="1"/>
</dbReference>
<dbReference type="CDD" id="cd18070">
    <property type="entry name" value="DEXQc_SHPRH"/>
    <property type="match status" value="1"/>
</dbReference>